<keyword evidence="2" id="KW-0812">Transmembrane</keyword>
<dbReference type="OrthoDB" id="4792842at2"/>
<accession>A0A2M9CKG4</accession>
<keyword evidence="2" id="KW-0472">Membrane</keyword>
<dbReference type="RefSeq" id="WP_100364588.1">
    <property type="nucleotide sequence ID" value="NZ_PGFF01000001.1"/>
</dbReference>
<sequence>MSAAPALVRPLRRPAEAPRPHIEIVPTREQRRARPKVAYAVVGVAGIFVILLAQLLLSMAVSQGAYRISELQVLQREAERDVEELTEKDLLFGSTQYLAAAAAQLGMVSNTHQALLSLQTGAVTGDATPASAADAGIVDAAGNLVGNALVGDLPIATGIATGTGAADGAAPGVPASGGVAPGTVAPGTVAPSAGAAGDATPGAGASAPAAGGGIPSPVTR</sequence>
<evidence type="ECO:0008006" key="5">
    <source>
        <dbReference type="Google" id="ProtNLM"/>
    </source>
</evidence>
<evidence type="ECO:0000256" key="2">
    <source>
        <dbReference type="SAM" id="Phobius"/>
    </source>
</evidence>
<gene>
    <name evidence="3" type="ORF">CLV46_1964</name>
</gene>
<organism evidence="3 4">
    <name type="scientific">Diaminobutyricimonas aerilata</name>
    <dbReference type="NCBI Taxonomy" id="1162967"/>
    <lineage>
        <taxon>Bacteria</taxon>
        <taxon>Bacillati</taxon>
        <taxon>Actinomycetota</taxon>
        <taxon>Actinomycetes</taxon>
        <taxon>Micrococcales</taxon>
        <taxon>Microbacteriaceae</taxon>
        <taxon>Diaminobutyricimonas</taxon>
    </lineage>
</organism>
<dbReference type="Proteomes" id="UP000228758">
    <property type="component" value="Unassembled WGS sequence"/>
</dbReference>
<evidence type="ECO:0000313" key="3">
    <source>
        <dbReference type="EMBL" id="PJJ72393.1"/>
    </source>
</evidence>
<feature type="transmembrane region" description="Helical" evidence="2">
    <location>
        <begin position="37"/>
        <end position="57"/>
    </location>
</feature>
<feature type="region of interest" description="Disordered" evidence="1">
    <location>
        <begin position="179"/>
        <end position="220"/>
    </location>
</feature>
<reference evidence="3 4" key="1">
    <citation type="submission" date="2017-11" db="EMBL/GenBank/DDBJ databases">
        <title>Genomic Encyclopedia of Archaeal and Bacterial Type Strains, Phase II (KMG-II): From Individual Species to Whole Genera.</title>
        <authorList>
            <person name="Goeker M."/>
        </authorList>
    </citation>
    <scope>NUCLEOTIDE SEQUENCE [LARGE SCALE GENOMIC DNA]</scope>
    <source>
        <strain evidence="3 4">DSM 27393</strain>
    </source>
</reference>
<evidence type="ECO:0000256" key="1">
    <source>
        <dbReference type="SAM" id="MobiDB-lite"/>
    </source>
</evidence>
<comment type="caution">
    <text evidence="3">The sequence shown here is derived from an EMBL/GenBank/DDBJ whole genome shotgun (WGS) entry which is preliminary data.</text>
</comment>
<keyword evidence="4" id="KW-1185">Reference proteome</keyword>
<protein>
    <recommendedName>
        <fullName evidence="5">Cell division protein FtsL</fullName>
    </recommendedName>
</protein>
<proteinExistence type="predicted"/>
<name>A0A2M9CKG4_9MICO</name>
<keyword evidence="2" id="KW-1133">Transmembrane helix</keyword>
<dbReference type="AlphaFoldDB" id="A0A2M9CKG4"/>
<evidence type="ECO:0000313" key="4">
    <source>
        <dbReference type="Proteomes" id="UP000228758"/>
    </source>
</evidence>
<dbReference type="EMBL" id="PGFF01000001">
    <property type="protein sequence ID" value="PJJ72393.1"/>
    <property type="molecule type" value="Genomic_DNA"/>
</dbReference>